<evidence type="ECO:0000313" key="2">
    <source>
        <dbReference type="EMBL" id="MFC3812054.1"/>
    </source>
</evidence>
<organism evidence="2 3">
    <name type="scientific">Lacihabitans lacunae</name>
    <dbReference type="NCBI Taxonomy" id="1028214"/>
    <lineage>
        <taxon>Bacteria</taxon>
        <taxon>Pseudomonadati</taxon>
        <taxon>Bacteroidota</taxon>
        <taxon>Cytophagia</taxon>
        <taxon>Cytophagales</taxon>
        <taxon>Leadbetterellaceae</taxon>
        <taxon>Lacihabitans</taxon>
    </lineage>
</organism>
<dbReference type="Proteomes" id="UP001595616">
    <property type="component" value="Unassembled WGS sequence"/>
</dbReference>
<evidence type="ECO:0000259" key="1">
    <source>
        <dbReference type="Pfam" id="PF14129"/>
    </source>
</evidence>
<keyword evidence="3" id="KW-1185">Reference proteome</keyword>
<protein>
    <submittedName>
        <fullName evidence="2">DUF4296 domain-containing protein</fullName>
    </submittedName>
</protein>
<dbReference type="PROSITE" id="PS51257">
    <property type="entry name" value="PROKAR_LIPOPROTEIN"/>
    <property type="match status" value="1"/>
</dbReference>
<gene>
    <name evidence="2" type="ORF">ACFOOI_15445</name>
</gene>
<accession>A0ABV7YY16</accession>
<dbReference type="EMBL" id="JBHRYQ010000001">
    <property type="protein sequence ID" value="MFC3812054.1"/>
    <property type="molecule type" value="Genomic_DNA"/>
</dbReference>
<dbReference type="RefSeq" id="WP_379838916.1">
    <property type="nucleotide sequence ID" value="NZ_JBHRYQ010000001.1"/>
</dbReference>
<name>A0ABV7YY16_9BACT</name>
<comment type="caution">
    <text evidence="2">The sequence shown here is derived from an EMBL/GenBank/DDBJ whole genome shotgun (WGS) entry which is preliminary data.</text>
</comment>
<dbReference type="InterPro" id="IPR025381">
    <property type="entry name" value="DUF4296"/>
</dbReference>
<feature type="domain" description="DUF4296" evidence="1">
    <location>
        <begin position="29"/>
        <end position="111"/>
    </location>
</feature>
<evidence type="ECO:0000313" key="3">
    <source>
        <dbReference type="Proteomes" id="UP001595616"/>
    </source>
</evidence>
<sequence>MNNLGIKIVFIYLIWAISACQSKSQKTDIDKETMSKIIAELQITENKVNRLAFNQGDSARIAYSYLANKVFAKYKTDSAKFAKNFDLFADDKNQMLKIYENAEKILTERKDSLNLNNANEKPSHRPDVQ</sequence>
<proteinExistence type="predicted"/>
<reference evidence="3" key="1">
    <citation type="journal article" date="2019" name="Int. J. Syst. Evol. Microbiol.">
        <title>The Global Catalogue of Microorganisms (GCM) 10K type strain sequencing project: providing services to taxonomists for standard genome sequencing and annotation.</title>
        <authorList>
            <consortium name="The Broad Institute Genomics Platform"/>
            <consortium name="The Broad Institute Genome Sequencing Center for Infectious Disease"/>
            <person name="Wu L."/>
            <person name="Ma J."/>
        </authorList>
    </citation>
    <scope>NUCLEOTIDE SEQUENCE [LARGE SCALE GENOMIC DNA]</scope>
    <source>
        <strain evidence="3">CECT 7956</strain>
    </source>
</reference>
<dbReference type="Pfam" id="PF14129">
    <property type="entry name" value="DUF4296"/>
    <property type="match status" value="1"/>
</dbReference>